<dbReference type="AlphaFoldDB" id="A0AA39V704"/>
<reference evidence="9" key="1">
    <citation type="submission" date="2023-03" db="EMBL/GenBank/DDBJ databases">
        <title>Complete genome of Cladonia borealis.</title>
        <authorList>
            <person name="Park H."/>
        </authorList>
    </citation>
    <scope>NUCLEOTIDE SEQUENCE</scope>
    <source>
        <strain evidence="9">ANT050790</strain>
    </source>
</reference>
<dbReference type="GO" id="GO:0032040">
    <property type="term" value="C:small-subunit processome"/>
    <property type="evidence" value="ECO:0007669"/>
    <property type="project" value="TreeGrafter"/>
</dbReference>
<dbReference type="PANTHER" id="PTHR18359">
    <property type="entry name" value="WD-REPEAT PROTEIN-RELATED"/>
    <property type="match status" value="1"/>
</dbReference>
<dbReference type="Gene3D" id="2.130.10.10">
    <property type="entry name" value="YVTN repeat-like/Quinoprotein amine dehydrogenase"/>
    <property type="match status" value="1"/>
</dbReference>
<feature type="region of interest" description="Disordered" evidence="8">
    <location>
        <begin position="1"/>
        <end position="23"/>
    </location>
</feature>
<dbReference type="EMBL" id="JAFEKC020000004">
    <property type="protein sequence ID" value="KAK0515369.1"/>
    <property type="molecule type" value="Genomic_DNA"/>
</dbReference>
<dbReference type="SMART" id="SM00320">
    <property type="entry name" value="WD40"/>
    <property type="match status" value="3"/>
</dbReference>
<dbReference type="GO" id="GO:0034388">
    <property type="term" value="C:Pwp2p-containing subcomplex of 90S preribosome"/>
    <property type="evidence" value="ECO:0007669"/>
    <property type="project" value="TreeGrafter"/>
</dbReference>
<feature type="region of interest" description="Disordered" evidence="8">
    <location>
        <begin position="166"/>
        <end position="203"/>
    </location>
</feature>
<proteinExistence type="inferred from homology"/>
<feature type="region of interest" description="Disordered" evidence="8">
    <location>
        <begin position="42"/>
        <end position="73"/>
    </location>
</feature>
<evidence type="ECO:0000256" key="5">
    <source>
        <dbReference type="ARBA" id="ARBA00023242"/>
    </source>
</evidence>
<evidence type="ECO:0000256" key="1">
    <source>
        <dbReference type="ARBA" id="ARBA00004604"/>
    </source>
</evidence>
<comment type="subcellular location">
    <subcellularLocation>
        <location evidence="1">Nucleus</location>
        <location evidence="1">Nucleolus</location>
    </subcellularLocation>
</comment>
<keyword evidence="4" id="KW-0677">Repeat</keyword>
<keyword evidence="10" id="KW-1185">Reference proteome</keyword>
<dbReference type="InterPro" id="IPR015943">
    <property type="entry name" value="WD40/YVTN_repeat-like_dom_sf"/>
</dbReference>
<evidence type="ECO:0008006" key="11">
    <source>
        <dbReference type="Google" id="ProtNLM"/>
    </source>
</evidence>
<accession>A0AA39V704</accession>
<evidence type="ECO:0000313" key="10">
    <source>
        <dbReference type="Proteomes" id="UP001166286"/>
    </source>
</evidence>
<protein>
    <recommendedName>
        <fullName evidence="11">WD40 repeat-like protein</fullName>
    </recommendedName>
</protein>
<evidence type="ECO:0000256" key="4">
    <source>
        <dbReference type="ARBA" id="ARBA00022737"/>
    </source>
</evidence>
<dbReference type="Pfam" id="PF00400">
    <property type="entry name" value="WD40"/>
    <property type="match status" value="1"/>
</dbReference>
<dbReference type="PANTHER" id="PTHR18359:SF0">
    <property type="entry name" value="U3 SMALL NUCLEOLAR RNA-ASSOCIATED PROTEIN 18 HOMOLOG"/>
    <property type="match status" value="1"/>
</dbReference>
<dbReference type="InterPro" id="IPR036322">
    <property type="entry name" value="WD40_repeat_dom_sf"/>
</dbReference>
<feature type="compositionally biased region" description="Polar residues" evidence="8">
    <location>
        <begin position="1"/>
        <end position="11"/>
    </location>
</feature>
<dbReference type="Proteomes" id="UP001166286">
    <property type="component" value="Unassembled WGS sequence"/>
</dbReference>
<evidence type="ECO:0000256" key="8">
    <source>
        <dbReference type="SAM" id="MobiDB-lite"/>
    </source>
</evidence>
<dbReference type="FunFam" id="2.130.10.10:FF:000549">
    <property type="entry name" value="Small nucleolar ribonucleoprotein complex subunit"/>
    <property type="match status" value="1"/>
</dbReference>
<evidence type="ECO:0000313" key="9">
    <source>
        <dbReference type="EMBL" id="KAK0515369.1"/>
    </source>
</evidence>
<evidence type="ECO:0000256" key="3">
    <source>
        <dbReference type="ARBA" id="ARBA00022574"/>
    </source>
</evidence>
<dbReference type="InterPro" id="IPR045161">
    <property type="entry name" value="Utp18"/>
</dbReference>
<name>A0AA39V704_9LECA</name>
<sequence length="575" mass="63299">MSVNASNTLDSFSGVESDDSIGKDKTELELEKLVFGDEIGFHEGLKPHGQRAAPTSEPGEQDREEEGLEEIDDADLFFIDSGSLTTNVTDLVLIQNSSKDETQSDEDNAAAWVDSDDERIVVSLASNPRLRKLRISEAEDLINGKEYTKRLRRQFERLYPVPEWAHPSAARKQGQKKRRRTSNSSETSDASASEDEMSLETKNLSTQPLAKLLQNTAALIRPTATHPTSRKKLRPEVIDVHRTKDVGTSQASAITSLHFHPTNPLLLSSGPSSTLTLHHISPHPPNPNPTLTTLHLRSTPLTTSLFYPPTGNKIFFSGRRRYFHIWDLSSGKVEKVSRIMGHTDTQRSMERFKLSPCGRWIGLVGSSRKGGGIINILDANTCQWVAEARVEGNGGVADFDWWGDGDGMTVLGKGGEAIEWSGRENRVIARWIDEGAVGTTVVALGGHGTGPKPLGGDRWIAVGSSSGIVNIYDRRPWTSPEKIPPRPQPVRAFDQLTTPLSHLHFSPDGQVLCMASRWKRDALRLVHLPSCTVYRNWPTSATPLGRITSVAWGAEGGLLAVGNEQGKIRLWEIRG</sequence>
<evidence type="ECO:0000256" key="2">
    <source>
        <dbReference type="ARBA" id="ARBA00022552"/>
    </source>
</evidence>
<comment type="similarity">
    <text evidence="6">Belongs to the WD repeat UTP18 family.</text>
</comment>
<feature type="repeat" description="WD" evidence="7">
    <location>
        <begin position="547"/>
        <end position="575"/>
    </location>
</feature>
<dbReference type="PROSITE" id="PS50294">
    <property type="entry name" value="WD_REPEATS_REGION"/>
    <property type="match status" value="1"/>
</dbReference>
<evidence type="ECO:0000256" key="6">
    <source>
        <dbReference type="ARBA" id="ARBA00025767"/>
    </source>
</evidence>
<keyword evidence="5" id="KW-0539">Nucleus</keyword>
<dbReference type="GO" id="GO:0006364">
    <property type="term" value="P:rRNA processing"/>
    <property type="evidence" value="ECO:0007669"/>
    <property type="project" value="UniProtKB-KW"/>
</dbReference>
<organism evidence="9 10">
    <name type="scientific">Cladonia borealis</name>
    <dbReference type="NCBI Taxonomy" id="184061"/>
    <lineage>
        <taxon>Eukaryota</taxon>
        <taxon>Fungi</taxon>
        <taxon>Dikarya</taxon>
        <taxon>Ascomycota</taxon>
        <taxon>Pezizomycotina</taxon>
        <taxon>Lecanoromycetes</taxon>
        <taxon>OSLEUM clade</taxon>
        <taxon>Lecanoromycetidae</taxon>
        <taxon>Lecanorales</taxon>
        <taxon>Lecanorineae</taxon>
        <taxon>Cladoniaceae</taxon>
        <taxon>Cladonia</taxon>
    </lineage>
</organism>
<comment type="caution">
    <text evidence="9">The sequence shown here is derived from an EMBL/GenBank/DDBJ whole genome shotgun (WGS) entry which is preliminary data.</text>
</comment>
<dbReference type="PROSITE" id="PS50082">
    <property type="entry name" value="WD_REPEATS_2"/>
    <property type="match status" value="1"/>
</dbReference>
<feature type="compositionally biased region" description="Acidic residues" evidence="8">
    <location>
        <begin position="62"/>
        <end position="73"/>
    </location>
</feature>
<keyword evidence="2" id="KW-0698">rRNA processing</keyword>
<evidence type="ECO:0000256" key="7">
    <source>
        <dbReference type="PROSITE-ProRule" id="PRU00221"/>
    </source>
</evidence>
<dbReference type="SUPFAM" id="SSF50978">
    <property type="entry name" value="WD40 repeat-like"/>
    <property type="match status" value="1"/>
</dbReference>
<keyword evidence="3 7" id="KW-0853">WD repeat</keyword>
<feature type="compositionally biased region" description="Low complexity" evidence="8">
    <location>
        <begin position="182"/>
        <end position="191"/>
    </location>
</feature>
<gene>
    <name evidence="9" type="ORF">JMJ35_002748</name>
</gene>
<dbReference type="InterPro" id="IPR001680">
    <property type="entry name" value="WD40_rpt"/>
</dbReference>